<evidence type="ECO:0000256" key="17">
    <source>
        <dbReference type="ARBA" id="ARBA00023180"/>
    </source>
</evidence>
<evidence type="ECO:0000256" key="4">
    <source>
        <dbReference type="ARBA" id="ARBA00004613"/>
    </source>
</evidence>
<keyword evidence="15" id="KW-0482">Metalloprotease</keyword>
<organism evidence="22 23">
    <name type="scientific">Hominibacterium faecale</name>
    <dbReference type="NCBI Taxonomy" id="2839743"/>
    <lineage>
        <taxon>Bacteria</taxon>
        <taxon>Bacillati</taxon>
        <taxon>Bacillota</taxon>
        <taxon>Clostridia</taxon>
        <taxon>Peptostreptococcales</taxon>
        <taxon>Anaerovoracaceae</taxon>
        <taxon>Hominibacterium</taxon>
    </lineage>
</organism>
<feature type="domain" description="Peptidase M28" evidence="21">
    <location>
        <begin position="204"/>
        <end position="380"/>
    </location>
</feature>
<evidence type="ECO:0000256" key="3">
    <source>
        <dbReference type="ARBA" id="ARBA00004555"/>
    </source>
</evidence>
<keyword evidence="16" id="KW-0865">Zymogen</keyword>
<keyword evidence="12" id="KW-0256">Endoplasmic reticulum</keyword>
<dbReference type="Proteomes" id="UP001065549">
    <property type="component" value="Unassembled WGS sequence"/>
</dbReference>
<evidence type="ECO:0000256" key="6">
    <source>
        <dbReference type="ARBA" id="ARBA00022525"/>
    </source>
</evidence>
<evidence type="ECO:0000256" key="5">
    <source>
        <dbReference type="ARBA" id="ARBA00014116"/>
    </source>
</evidence>
<comment type="caution">
    <text evidence="22">The sequence shown here is derived from an EMBL/GenBank/DDBJ whole genome shotgun (WGS) entry which is preliminary data.</text>
</comment>
<evidence type="ECO:0000256" key="12">
    <source>
        <dbReference type="ARBA" id="ARBA00022824"/>
    </source>
</evidence>
<dbReference type="Pfam" id="PF04389">
    <property type="entry name" value="Peptidase_M28"/>
    <property type="match status" value="1"/>
</dbReference>
<keyword evidence="8" id="KW-0645">Protease</keyword>
<evidence type="ECO:0000256" key="20">
    <source>
        <dbReference type="ARBA" id="ARBA00033328"/>
    </source>
</evidence>
<dbReference type="Gene3D" id="3.40.630.10">
    <property type="entry name" value="Zn peptidases"/>
    <property type="match status" value="1"/>
</dbReference>
<keyword evidence="14" id="KW-0333">Golgi apparatus</keyword>
<dbReference type="GO" id="GO:0006508">
    <property type="term" value="P:proteolysis"/>
    <property type="evidence" value="ECO:0007669"/>
    <property type="project" value="UniProtKB-KW"/>
</dbReference>
<dbReference type="SUPFAM" id="SSF53187">
    <property type="entry name" value="Zn-dependent exopeptidases"/>
    <property type="match status" value="1"/>
</dbReference>
<reference evidence="22" key="1">
    <citation type="submission" date="2022-09" db="EMBL/GenBank/DDBJ databases">
        <title>Culturomic study of gut microbiota in children with autism spectrum disorder.</title>
        <authorList>
            <person name="Efimov B.A."/>
            <person name="Chaplin A.V."/>
            <person name="Sokolova S.R."/>
            <person name="Pikina A.P."/>
            <person name="Korzhanova M."/>
            <person name="Belova V."/>
            <person name="Korostin D."/>
        </authorList>
    </citation>
    <scope>NUCLEOTIDE SEQUENCE</scope>
    <source>
        <strain evidence="22">ASD5510</strain>
    </source>
</reference>
<comment type="subcellular location">
    <subcellularLocation>
        <location evidence="1">Endoplasmic reticulum</location>
    </subcellularLocation>
    <subcellularLocation>
        <location evidence="3">Golgi apparatus</location>
    </subcellularLocation>
    <subcellularLocation>
        <location evidence="2">Lysosome</location>
    </subcellularLocation>
    <subcellularLocation>
        <location evidence="4">Secreted</location>
    </subcellularLocation>
</comment>
<dbReference type="InterPro" id="IPR046450">
    <property type="entry name" value="PA_dom_sf"/>
</dbReference>
<evidence type="ECO:0000256" key="13">
    <source>
        <dbReference type="ARBA" id="ARBA00022833"/>
    </source>
</evidence>
<evidence type="ECO:0000256" key="15">
    <source>
        <dbReference type="ARBA" id="ARBA00023049"/>
    </source>
</evidence>
<dbReference type="GO" id="GO:0046872">
    <property type="term" value="F:metal ion binding"/>
    <property type="evidence" value="ECO:0007669"/>
    <property type="project" value="UniProtKB-KW"/>
</dbReference>
<dbReference type="InterPro" id="IPR039866">
    <property type="entry name" value="CPQ"/>
</dbReference>
<evidence type="ECO:0000256" key="2">
    <source>
        <dbReference type="ARBA" id="ARBA00004371"/>
    </source>
</evidence>
<dbReference type="EMBL" id="JAOSHN010000003">
    <property type="protein sequence ID" value="MCU7378173.1"/>
    <property type="molecule type" value="Genomic_DNA"/>
</dbReference>
<comment type="subunit">
    <text evidence="19">Homodimer. The monomeric form is inactive while the homodimer is active.</text>
</comment>
<keyword evidence="6" id="KW-0964">Secreted</keyword>
<dbReference type="InterPro" id="IPR007484">
    <property type="entry name" value="Peptidase_M28"/>
</dbReference>
<evidence type="ECO:0000313" key="22">
    <source>
        <dbReference type="EMBL" id="MCU7378173.1"/>
    </source>
</evidence>
<dbReference type="GO" id="GO:0070573">
    <property type="term" value="F:metallodipeptidase activity"/>
    <property type="evidence" value="ECO:0007669"/>
    <property type="project" value="InterPro"/>
</dbReference>
<evidence type="ECO:0000256" key="8">
    <source>
        <dbReference type="ARBA" id="ARBA00022670"/>
    </source>
</evidence>
<dbReference type="GO" id="GO:0005576">
    <property type="term" value="C:extracellular region"/>
    <property type="evidence" value="ECO:0007669"/>
    <property type="project" value="UniProtKB-SubCell"/>
</dbReference>
<keyword evidence="23" id="KW-1185">Reference proteome</keyword>
<dbReference type="SUPFAM" id="SSF52025">
    <property type="entry name" value="PA domain"/>
    <property type="match status" value="1"/>
</dbReference>
<dbReference type="PANTHER" id="PTHR12053:SF3">
    <property type="entry name" value="CARBOXYPEPTIDASE Q"/>
    <property type="match status" value="1"/>
</dbReference>
<keyword evidence="7" id="KW-0121">Carboxypeptidase</keyword>
<keyword evidence="10" id="KW-0732">Signal</keyword>
<keyword evidence="18" id="KW-0458">Lysosome</keyword>
<dbReference type="RefSeq" id="WP_253019770.1">
    <property type="nucleotide sequence ID" value="NZ_JAOSHN010000003.1"/>
</dbReference>
<evidence type="ECO:0000313" key="23">
    <source>
        <dbReference type="Proteomes" id="UP001065549"/>
    </source>
</evidence>
<evidence type="ECO:0000256" key="19">
    <source>
        <dbReference type="ARBA" id="ARBA00025833"/>
    </source>
</evidence>
<dbReference type="AlphaFoldDB" id="A0A9J6QQM5"/>
<keyword evidence="13" id="KW-0862">Zinc</keyword>
<keyword evidence="17" id="KW-0325">Glycoprotein</keyword>
<sequence>MMNERAYEHTKYFVEECGIRVAGTESVIKGSDYILDYYKKNGIKTETHEFDVPVCEILKSQLKVREKGDWVSLNHTPALFSRSTKPGGVTLPLVYVEDGSVANLRSGDVKGKAVLICRDAYMVYPDIKMYKRLKEFDVAAVIYTSGEGHWDVPYVYANFETMDEDYTIPTAVIHSSTAKEIVLNNVSEVFLDIQFNVSLKKSRNTLGIIEGSKYPEQSVVVCAHLDSTVGSTGAVDDATGVAVVMELARYYQELANKGIQPDRTIRFIAWSGHECGIHGSKFYLLDHPHIFDNISFVLNFDGIGSVLSNYSAVGGCTPKIEAKLNEITRSLDLDWPIVMEPAVVDALNFAAKEIAHITLFAGVGCGCHTKYDTMDLVSAAGFNSPFIFSKAVIDWAVGEDKIEHGFPPELAEALKETSKMYGWGLFGLV</sequence>
<name>A0A9J6QQM5_9FIRM</name>
<dbReference type="GO" id="GO:0004180">
    <property type="term" value="F:carboxypeptidase activity"/>
    <property type="evidence" value="ECO:0007669"/>
    <property type="project" value="UniProtKB-KW"/>
</dbReference>
<protein>
    <recommendedName>
        <fullName evidence="5">Carboxypeptidase Q</fullName>
    </recommendedName>
    <alternativeName>
        <fullName evidence="20">Plasma glutamate carboxypeptidase</fullName>
    </alternativeName>
</protein>
<dbReference type="Gene3D" id="3.50.30.30">
    <property type="match status" value="1"/>
</dbReference>
<evidence type="ECO:0000256" key="9">
    <source>
        <dbReference type="ARBA" id="ARBA00022723"/>
    </source>
</evidence>
<dbReference type="PANTHER" id="PTHR12053">
    <property type="entry name" value="PROTEASE FAMILY M28 PLASMA GLUTAMATE CARBOXYPEPTIDASE-RELATED"/>
    <property type="match status" value="1"/>
</dbReference>
<evidence type="ECO:0000256" key="10">
    <source>
        <dbReference type="ARBA" id="ARBA00022729"/>
    </source>
</evidence>
<evidence type="ECO:0000259" key="21">
    <source>
        <dbReference type="Pfam" id="PF04389"/>
    </source>
</evidence>
<evidence type="ECO:0000256" key="16">
    <source>
        <dbReference type="ARBA" id="ARBA00023145"/>
    </source>
</evidence>
<proteinExistence type="predicted"/>
<evidence type="ECO:0000256" key="18">
    <source>
        <dbReference type="ARBA" id="ARBA00023228"/>
    </source>
</evidence>
<evidence type="ECO:0000256" key="7">
    <source>
        <dbReference type="ARBA" id="ARBA00022645"/>
    </source>
</evidence>
<dbReference type="GO" id="GO:0005764">
    <property type="term" value="C:lysosome"/>
    <property type="evidence" value="ECO:0007669"/>
    <property type="project" value="UniProtKB-SubCell"/>
</dbReference>
<keyword evidence="11" id="KW-0378">Hydrolase</keyword>
<keyword evidence="9" id="KW-0479">Metal-binding</keyword>
<evidence type="ECO:0000256" key="1">
    <source>
        <dbReference type="ARBA" id="ARBA00004240"/>
    </source>
</evidence>
<evidence type="ECO:0000256" key="14">
    <source>
        <dbReference type="ARBA" id="ARBA00023034"/>
    </source>
</evidence>
<accession>A0A9J6QQM5</accession>
<evidence type="ECO:0000256" key="11">
    <source>
        <dbReference type="ARBA" id="ARBA00022801"/>
    </source>
</evidence>
<gene>
    <name evidence="22" type="ORF">OBO34_07375</name>
</gene>